<dbReference type="Gene3D" id="1.10.287.70">
    <property type="match status" value="1"/>
</dbReference>
<proteinExistence type="predicted"/>
<dbReference type="GO" id="GO:0005886">
    <property type="term" value="C:plasma membrane"/>
    <property type="evidence" value="ECO:0007669"/>
    <property type="project" value="UniProtKB-SubCell"/>
</dbReference>
<gene>
    <name evidence="17" type="ORF">QR680_001297</name>
</gene>
<feature type="compositionally biased region" description="Basic residues" evidence="13">
    <location>
        <begin position="60"/>
        <end position="72"/>
    </location>
</feature>
<evidence type="ECO:0000259" key="16">
    <source>
        <dbReference type="Pfam" id="PF21381"/>
    </source>
</evidence>
<accession>A0AA39LFM2</accession>
<evidence type="ECO:0000256" key="14">
    <source>
        <dbReference type="SAM" id="Phobius"/>
    </source>
</evidence>
<keyword evidence="5 14" id="KW-0812">Transmembrane</keyword>
<evidence type="ECO:0000256" key="9">
    <source>
        <dbReference type="ARBA" id="ARBA00023136"/>
    </source>
</evidence>
<dbReference type="FunFam" id="1.10.287.70:FF:000207">
    <property type="entry name" value="Predicted protein"/>
    <property type="match status" value="1"/>
</dbReference>
<dbReference type="GO" id="GO:0072345">
    <property type="term" value="F:NAADP-sensitive calcium-release channel activity"/>
    <property type="evidence" value="ECO:0007669"/>
    <property type="project" value="TreeGrafter"/>
</dbReference>
<dbReference type="GO" id="GO:0010008">
    <property type="term" value="C:endosome membrane"/>
    <property type="evidence" value="ECO:0007669"/>
    <property type="project" value="UniProtKB-SubCell"/>
</dbReference>
<keyword evidence="8" id="KW-0406">Ion transport</keyword>
<feature type="transmembrane region" description="Helical" evidence="14">
    <location>
        <begin position="132"/>
        <end position="152"/>
    </location>
</feature>
<reference evidence="17" key="1">
    <citation type="submission" date="2023-06" db="EMBL/GenBank/DDBJ databases">
        <title>Genomic analysis of the entomopathogenic nematode Steinernema hermaphroditum.</title>
        <authorList>
            <person name="Schwarz E.M."/>
            <person name="Heppert J.K."/>
            <person name="Baniya A."/>
            <person name="Schwartz H.T."/>
            <person name="Tan C.-H."/>
            <person name="Antoshechkin I."/>
            <person name="Sternberg P.W."/>
            <person name="Goodrich-Blair H."/>
            <person name="Dillman A.R."/>
        </authorList>
    </citation>
    <scope>NUCLEOTIDE SEQUENCE</scope>
    <source>
        <strain evidence="17">PS9179</strain>
        <tissue evidence="17">Whole animal</tissue>
    </source>
</reference>
<evidence type="ECO:0000256" key="7">
    <source>
        <dbReference type="ARBA" id="ARBA00022989"/>
    </source>
</evidence>
<dbReference type="PANTHER" id="PTHR12127">
    <property type="entry name" value="MUCOLIPIN"/>
    <property type="match status" value="1"/>
</dbReference>
<keyword evidence="4" id="KW-1003">Cell membrane</keyword>
<evidence type="ECO:0000256" key="12">
    <source>
        <dbReference type="ARBA" id="ARBA00036634"/>
    </source>
</evidence>
<dbReference type="AlphaFoldDB" id="A0AA39LFM2"/>
<feature type="transmembrane region" description="Helical" evidence="14">
    <location>
        <begin position="447"/>
        <end position="469"/>
    </location>
</feature>
<comment type="catalytic activity">
    <reaction evidence="12">
        <text>Ca(2+)(in) = Ca(2+)(out)</text>
        <dbReference type="Rhea" id="RHEA:29671"/>
        <dbReference type="ChEBI" id="CHEBI:29108"/>
    </reaction>
</comment>
<evidence type="ECO:0000256" key="1">
    <source>
        <dbReference type="ARBA" id="ARBA00004337"/>
    </source>
</evidence>
<evidence type="ECO:0000313" key="17">
    <source>
        <dbReference type="EMBL" id="KAK0395478.1"/>
    </source>
</evidence>
<keyword evidence="18" id="KW-1185">Reference proteome</keyword>
<feature type="compositionally biased region" description="Polar residues" evidence="13">
    <location>
        <begin position="709"/>
        <end position="728"/>
    </location>
</feature>
<feature type="transmembrane region" description="Helical" evidence="14">
    <location>
        <begin position="481"/>
        <end position="501"/>
    </location>
</feature>
<dbReference type="CDD" id="cd21050">
    <property type="entry name" value="ELD_TRPML"/>
    <property type="match status" value="1"/>
</dbReference>
<evidence type="ECO:0000256" key="5">
    <source>
        <dbReference type="ARBA" id="ARBA00022692"/>
    </source>
</evidence>
<dbReference type="Proteomes" id="UP001175271">
    <property type="component" value="Unassembled WGS sequence"/>
</dbReference>
<feature type="region of interest" description="Disordered" evidence="13">
    <location>
        <begin position="703"/>
        <end position="737"/>
    </location>
</feature>
<dbReference type="InterPro" id="IPR039031">
    <property type="entry name" value="Mucolipin"/>
</dbReference>
<evidence type="ECO:0000256" key="11">
    <source>
        <dbReference type="ARBA" id="ARBA00023303"/>
    </source>
</evidence>
<keyword evidence="3" id="KW-0813">Transport</keyword>
<evidence type="ECO:0000256" key="13">
    <source>
        <dbReference type="SAM" id="MobiDB-lite"/>
    </source>
</evidence>
<dbReference type="Pfam" id="PF21381">
    <property type="entry name" value="MCLN_ECD"/>
    <property type="match status" value="1"/>
</dbReference>
<name>A0AA39LFM2_9BILA</name>
<protein>
    <recommendedName>
        <fullName evidence="19">Polycystin cation channel PKD1/PKD2 domain-containing protein</fullName>
    </recommendedName>
</protein>
<dbReference type="EMBL" id="JAUCMV010000005">
    <property type="protein sequence ID" value="KAK0395478.1"/>
    <property type="molecule type" value="Genomic_DNA"/>
</dbReference>
<organism evidence="17 18">
    <name type="scientific">Steinernema hermaphroditum</name>
    <dbReference type="NCBI Taxonomy" id="289476"/>
    <lineage>
        <taxon>Eukaryota</taxon>
        <taxon>Metazoa</taxon>
        <taxon>Ecdysozoa</taxon>
        <taxon>Nematoda</taxon>
        <taxon>Chromadorea</taxon>
        <taxon>Rhabditida</taxon>
        <taxon>Tylenchina</taxon>
        <taxon>Panagrolaimomorpha</taxon>
        <taxon>Strongyloidoidea</taxon>
        <taxon>Steinernematidae</taxon>
        <taxon>Steinernema</taxon>
    </lineage>
</organism>
<feature type="transmembrane region" description="Helical" evidence="14">
    <location>
        <begin position="522"/>
        <end position="543"/>
    </location>
</feature>
<evidence type="ECO:0000256" key="3">
    <source>
        <dbReference type="ARBA" id="ARBA00022448"/>
    </source>
</evidence>
<evidence type="ECO:0000256" key="2">
    <source>
        <dbReference type="ARBA" id="ARBA00004651"/>
    </source>
</evidence>
<dbReference type="PANTHER" id="PTHR12127:SF7">
    <property type="entry name" value="SD02261P"/>
    <property type="match status" value="1"/>
</dbReference>
<comment type="subcellular location">
    <subcellularLocation>
        <location evidence="2">Cell membrane</location>
        <topology evidence="2">Multi-pass membrane protein</topology>
    </subcellularLocation>
    <subcellularLocation>
        <location evidence="1">Endosome membrane</location>
        <topology evidence="1">Multi-pass membrane protein</topology>
    </subcellularLocation>
</comment>
<dbReference type="GO" id="GO:0005765">
    <property type="term" value="C:lysosomal membrane"/>
    <property type="evidence" value="ECO:0007669"/>
    <property type="project" value="TreeGrafter"/>
</dbReference>
<keyword evidence="10" id="KW-1015">Disulfide bond</keyword>
<feature type="region of interest" description="Disordered" evidence="13">
    <location>
        <begin position="53"/>
        <end position="76"/>
    </location>
</feature>
<evidence type="ECO:0000256" key="4">
    <source>
        <dbReference type="ARBA" id="ARBA00022475"/>
    </source>
</evidence>
<sequence length="737" mass="84148">MVLSYWRCWNSNRPGGTVFADYWKYSDGENVPLLSLATDASSSFPRVRFYTPQTNQKSAPARKRTMPSRPRSRMTSMRGGDDFGSTMFIDFDELLGSLQPEQKDQGERLRRNLLFFFMDPIKKWTVRRQFPFKLALQILKIVFVTIQLVLFAEMRITHVDFLGDTVTVMRHKFLKDWDDGRDTVVYPPDSGRYSVYKSADLIENFAFIVTSYYSIREESFASFSYDTTLHHKFGEEYNPVIWDHDFDRIPPMKLCINRIASVVVRNSTYEFDISEVYECHKLNFTKAEVANISSNAMVLQDILAVRNITFKHEDALIISKATVHFNLRTIHFSPVSTDQTPECYRIEVKVAFDNSRHTGQVFIDLNAVISYEKLCNGRILKGGSVSAYSFVIGLLDIVVLLMCLSSLILCCRALIKAHLLKIKTLEFFDNYLSLNLSVSDQLSFLNIWYVMILVNDVFIIIGTVCKFTIEFKDFDNDLFTTTGILLGTGALLVYIGLLRYLRFFNQYNILILTIKKSLPNMLRFMVCAIVLYAGFLVAGWVIIGPYSIKFRTLAQSSEALFSLLNGDDMFATFYTINDSNTTIKVFGTIYIYIFVSLFIYVVLSLFIAIIMDAYEVVKDRYQQGLVIERSILREFVNSLEVPSLSDPEARAQFAQSQLLRLGVHLPDLRPAWERLCAAILRRAESPFAYGSFPNNSTSNITNPNHSFVIDSSSSNANAQPESASTSRETPAMPMSSV</sequence>
<feature type="transmembrane region" description="Helical" evidence="14">
    <location>
        <begin position="589"/>
        <end position="611"/>
    </location>
</feature>
<keyword evidence="11" id="KW-0407">Ion channel</keyword>
<comment type="caution">
    <text evidence="17">The sequence shown here is derived from an EMBL/GenBank/DDBJ whole genome shotgun (WGS) entry which is preliminary data.</text>
</comment>
<feature type="domain" description="Mucolipin extracytosolic" evidence="16">
    <location>
        <begin position="159"/>
        <end position="370"/>
    </location>
</feature>
<keyword evidence="7 14" id="KW-1133">Transmembrane helix</keyword>
<evidence type="ECO:0000256" key="8">
    <source>
        <dbReference type="ARBA" id="ARBA00023065"/>
    </source>
</evidence>
<dbReference type="InterPro" id="IPR013122">
    <property type="entry name" value="PKD1_2_channel"/>
</dbReference>
<feature type="domain" description="Polycystin cation channel PKD1/PKD2" evidence="15">
    <location>
        <begin position="468"/>
        <end position="617"/>
    </location>
</feature>
<feature type="transmembrane region" description="Helical" evidence="14">
    <location>
        <begin position="387"/>
        <end position="415"/>
    </location>
</feature>
<evidence type="ECO:0008006" key="19">
    <source>
        <dbReference type="Google" id="ProtNLM"/>
    </source>
</evidence>
<keyword evidence="6" id="KW-0967">Endosome</keyword>
<evidence type="ECO:0000259" key="15">
    <source>
        <dbReference type="Pfam" id="PF08016"/>
    </source>
</evidence>
<dbReference type="InterPro" id="IPR049134">
    <property type="entry name" value="MCLN_ECD"/>
</dbReference>
<keyword evidence="9 14" id="KW-0472">Membrane</keyword>
<evidence type="ECO:0000313" key="18">
    <source>
        <dbReference type="Proteomes" id="UP001175271"/>
    </source>
</evidence>
<evidence type="ECO:0000256" key="10">
    <source>
        <dbReference type="ARBA" id="ARBA00023157"/>
    </source>
</evidence>
<evidence type="ECO:0000256" key="6">
    <source>
        <dbReference type="ARBA" id="ARBA00022753"/>
    </source>
</evidence>
<dbReference type="Pfam" id="PF08016">
    <property type="entry name" value="PKD_channel"/>
    <property type="match status" value="1"/>
</dbReference>